<keyword evidence="3 8" id="KW-0946">Virion</keyword>
<dbReference type="OrthoDB" id="8295at10239"/>
<dbReference type="InterPro" id="IPR043011">
    <property type="entry name" value="Bunya_nucleocap_C"/>
</dbReference>
<dbReference type="Gene3D" id="1.20.142.20">
    <property type="match status" value="1"/>
</dbReference>
<dbReference type="Proteomes" id="UP000113001">
    <property type="component" value="Genome"/>
</dbReference>
<accession>A0A088MFQ4</accession>
<keyword evidence="5 8" id="KW-0543">Viral nucleoprotein</keyword>
<evidence type="ECO:0000313" key="10">
    <source>
        <dbReference type="Proteomes" id="UP000113001"/>
    </source>
</evidence>
<evidence type="ECO:0000313" key="9">
    <source>
        <dbReference type="EMBL" id="AIN37040.1"/>
    </source>
</evidence>
<protein>
    <recommendedName>
        <fullName evidence="2 8">Nucleoprotein</fullName>
    </recommendedName>
    <alternativeName>
        <fullName evidence="7 8">Nucleocapsid protein</fullName>
    </alternativeName>
</protein>
<evidence type="ECO:0000256" key="2">
    <source>
        <dbReference type="ARBA" id="ARBA00014389"/>
    </source>
</evidence>
<comment type="similarity">
    <text evidence="1 8">Belongs to the orthobunyavirus nucleocapsid protein family.</text>
</comment>
<keyword evidence="4 8" id="KW-0694">RNA-binding</keyword>
<evidence type="ECO:0000256" key="3">
    <source>
        <dbReference type="ARBA" id="ARBA00022844"/>
    </source>
</evidence>
<dbReference type="EMBL" id="KJ867182">
    <property type="protein sequence ID" value="AIN37040.1"/>
    <property type="molecule type" value="Viral_cRNA"/>
</dbReference>
<evidence type="ECO:0000256" key="5">
    <source>
        <dbReference type="ARBA" id="ARBA00023086"/>
    </source>
</evidence>
<dbReference type="GO" id="GO:0003723">
    <property type="term" value="F:RNA binding"/>
    <property type="evidence" value="ECO:0007669"/>
    <property type="project" value="UniProtKB-UniRule"/>
</dbReference>
<proteinExistence type="inferred from homology"/>
<dbReference type="Pfam" id="PF00952">
    <property type="entry name" value="Bunya_nucleocap"/>
    <property type="match status" value="1"/>
</dbReference>
<dbReference type="PIRSF" id="PIRSF003947">
    <property type="entry name" value="N_OrthobunV"/>
    <property type="match status" value="1"/>
</dbReference>
<evidence type="ECO:0000256" key="7">
    <source>
        <dbReference type="ARBA" id="ARBA00033344"/>
    </source>
</evidence>
<dbReference type="RefSeq" id="YP_009362050.1">
    <property type="nucleotide sequence ID" value="NC_034480.1"/>
</dbReference>
<dbReference type="KEGG" id="vg:32707998"/>
<name>A0A088MFQ4_9VIRU</name>
<evidence type="ECO:0000256" key="4">
    <source>
        <dbReference type="ARBA" id="ARBA00022884"/>
    </source>
</evidence>
<comment type="subcellular location">
    <subcellularLocation>
        <location evidence="8">Virion</location>
    </subcellularLocation>
    <text evidence="8">Located inside the virion, complexed with the viral RNA.</text>
</comment>
<dbReference type="InterPro" id="IPR043012">
    <property type="entry name" value="Bunya_nucleocap_N"/>
</dbReference>
<dbReference type="InterPro" id="IPR001784">
    <property type="entry name" value="Bunya_nucleocap"/>
</dbReference>
<keyword evidence="10" id="KW-1185">Reference proteome</keyword>
<dbReference type="Gene3D" id="1.10.472.180">
    <property type="entry name" value="Bunyavirus nucleocapsid (N) protein, C-terminal domain"/>
    <property type="match status" value="1"/>
</dbReference>
<reference evidence="9 10" key="1">
    <citation type="journal article" date="2014" name="PLoS Negl. Trop. Dis.">
        <title>Molecular characterization of human pathogenic bunyaviruses of the nyando and bwamba/pongola virus groups leads to the genetic identification of mojui dos campos and kaeng khoi virus.</title>
        <authorList>
            <person name="Groseth A."/>
            <person name="Mampilli V."/>
            <person name="Weisend C."/>
            <person name="Dahlstrom E."/>
            <person name="Porcella S.F."/>
            <person name="Russell B.J."/>
            <person name="Tesh R.B."/>
            <person name="Ebihara H."/>
        </authorList>
    </citation>
    <scope>NUCLEOTIDE SEQUENCE [LARGE SCALE GENOMIC DNA]</scope>
    <source>
        <strain evidence="9">M459</strain>
    </source>
</reference>
<dbReference type="GO" id="GO:0019013">
    <property type="term" value="C:viral nucleocapsid"/>
    <property type="evidence" value="ECO:0007669"/>
    <property type="project" value="UniProtKB-UniRule"/>
</dbReference>
<keyword evidence="6 8" id="KW-0687">Ribonucleoprotein</keyword>
<evidence type="ECO:0000256" key="6">
    <source>
        <dbReference type="ARBA" id="ARBA00023274"/>
    </source>
</evidence>
<evidence type="ECO:0000256" key="1">
    <source>
        <dbReference type="ARBA" id="ARBA00006516"/>
    </source>
</evidence>
<sequence>MSDLIFYDVDSVNANEFDPDTGYLDFKNNYPGALNTNTARTFFLNAAKAKNVLRNKPDKKVNPKFGNWEVEVVNNHFPGNRNNPIGKDDLTLHRISGYLARWILEEYKRDDESEKEIIESTVINPIAESNGIRWSDGAEIYLSFFPGTEMFLEPFKFYPLAIGIYRVKHKMMDAQFLKKALRQRYGKMTAEKWMSTKVKTIGEAVRNVEKLKWGKGGLSDAARNFLKKFDIAMI</sequence>
<evidence type="ECO:0000256" key="8">
    <source>
        <dbReference type="PIRNR" id="PIRNR003947"/>
    </source>
</evidence>
<dbReference type="GeneID" id="32707998"/>
<dbReference type="GO" id="GO:1990904">
    <property type="term" value="C:ribonucleoprotein complex"/>
    <property type="evidence" value="ECO:0007669"/>
    <property type="project" value="UniProtKB-KW"/>
</dbReference>
<organism evidence="9 10">
    <name type="scientific">Orthobunyavirus bwambaense</name>
    <dbReference type="NCBI Taxonomy" id="3052384"/>
    <lineage>
        <taxon>Viruses</taxon>
        <taxon>Riboviria</taxon>
        <taxon>Orthornavirae</taxon>
        <taxon>Negarnaviricota</taxon>
        <taxon>Polyploviricotina</taxon>
        <taxon>Bunyaviricetes</taxon>
        <taxon>Elliovirales</taxon>
        <taxon>Peribunyaviridae</taxon>
        <taxon>Orthobunyavirus</taxon>
    </lineage>
</organism>